<evidence type="ECO:0000256" key="3">
    <source>
        <dbReference type="ARBA" id="ARBA00023242"/>
    </source>
</evidence>
<feature type="region of interest" description="Disordered" evidence="4">
    <location>
        <begin position="1789"/>
        <end position="1832"/>
    </location>
</feature>
<dbReference type="PANTHER" id="PTHR15502:SF7">
    <property type="entry name" value="CALCINEURIN-BINDING PROTEIN CABIN-1"/>
    <property type="match status" value="1"/>
</dbReference>
<dbReference type="GO" id="GO:0006325">
    <property type="term" value="P:chromatin organization"/>
    <property type="evidence" value="ECO:0007669"/>
    <property type="project" value="InterPro"/>
</dbReference>
<dbReference type="STRING" id="45354.A0A1L0C208"/>
<dbReference type="OrthoDB" id="77564at2759"/>
<organism evidence="5 6">
    <name type="scientific">Sungouiella intermedia</name>
    <dbReference type="NCBI Taxonomy" id="45354"/>
    <lineage>
        <taxon>Eukaryota</taxon>
        <taxon>Fungi</taxon>
        <taxon>Dikarya</taxon>
        <taxon>Ascomycota</taxon>
        <taxon>Saccharomycotina</taxon>
        <taxon>Pichiomycetes</taxon>
        <taxon>Metschnikowiaceae</taxon>
        <taxon>Sungouiella</taxon>
    </lineage>
</organism>
<feature type="region of interest" description="Disordered" evidence="4">
    <location>
        <begin position="1652"/>
        <end position="1673"/>
    </location>
</feature>
<accession>A0A1L0C208</accession>
<dbReference type="PANTHER" id="PTHR15502">
    <property type="entry name" value="CALCINEURIN-BINDING PROTEIN CABIN 1-RELATED"/>
    <property type="match status" value="1"/>
</dbReference>
<evidence type="ECO:0000313" key="5">
    <source>
        <dbReference type="EMBL" id="SGZ57531.1"/>
    </source>
</evidence>
<evidence type="ECO:0000313" key="6">
    <source>
        <dbReference type="Proteomes" id="UP000182334"/>
    </source>
</evidence>
<feature type="compositionally biased region" description="Basic and acidic residues" evidence="4">
    <location>
        <begin position="1801"/>
        <end position="1823"/>
    </location>
</feature>
<feature type="region of interest" description="Disordered" evidence="4">
    <location>
        <begin position="1852"/>
        <end position="1911"/>
    </location>
</feature>
<feature type="region of interest" description="Disordered" evidence="4">
    <location>
        <begin position="271"/>
        <end position="291"/>
    </location>
</feature>
<feature type="compositionally biased region" description="Basic and acidic residues" evidence="4">
    <location>
        <begin position="272"/>
        <end position="289"/>
    </location>
</feature>
<dbReference type="GO" id="GO:0005634">
    <property type="term" value="C:nucleus"/>
    <property type="evidence" value="ECO:0007669"/>
    <property type="project" value="UniProtKB-SubCell"/>
</dbReference>
<evidence type="ECO:0000256" key="2">
    <source>
        <dbReference type="ARBA" id="ARBA00007335"/>
    </source>
</evidence>
<dbReference type="InterPro" id="IPR033053">
    <property type="entry name" value="Hir3/CABIN1"/>
</dbReference>
<protein>
    <submittedName>
        <fullName evidence="5">CIC11C00000003654</fullName>
    </submittedName>
</protein>
<name>A0A1L0C208_9ASCO</name>
<comment type="similarity">
    <text evidence="2">Belongs to the HIR3 family.</text>
</comment>
<feature type="region of interest" description="Disordered" evidence="4">
    <location>
        <begin position="1949"/>
        <end position="2048"/>
    </location>
</feature>
<feature type="compositionally biased region" description="Polar residues" evidence="4">
    <location>
        <begin position="1852"/>
        <end position="1866"/>
    </location>
</feature>
<evidence type="ECO:0000256" key="1">
    <source>
        <dbReference type="ARBA" id="ARBA00004123"/>
    </source>
</evidence>
<feature type="compositionally biased region" description="Polar residues" evidence="4">
    <location>
        <begin position="1973"/>
        <end position="1988"/>
    </location>
</feature>
<keyword evidence="3" id="KW-0539">Nucleus</keyword>
<sequence>MKGLQNGGLNTQPDELSFISQKVKSIRFLYFRNRGFLYFNILRSDPETKKSVFEADASISGPQTSPTTEADFSRELFYSMMDDLANSVSYQEADEQLLRLLYDLYVYMDVKKLARYTLEYAQSVNAESDDIMSLLPLNDWADDLWIKFEKTGLTEESISPRLAERFLFLKPIKDDLQRLIFNKLEKNTLEVAVKESPNWLDVIQSLNLALRAGLDKEKVAETIKCGLRHVNPYSLTESSIDRVKFVLANVENDETNQMEVDVIEEVQEEEQESIKGEEEVEIQETKSVEDTTTDTPVISPLVVTVPATLAEKVIHRSSRRLKPEDAAPYEPDDIQLTRHYYVETEGFFGQINKFLTEIFTHEPPALKDVVAYIVDDPDETTPQYIQDFVMALNDWDRKVYTPIMLTDKATLSNNASSKTDGEKLKLMDVLTQFGNLFVSETDVITESLDDLEALEITTILAQTSGKHVNELKITLLFHLIGDSERNILLEYQWSTPLFCAVREWVLQLEAEIMNLFELKIETPDDVDRNIQFIISIYEILVDLYIETKSEIDKFFESLPRGKSKAGLNASSLELIRLNERITKWQNLITYKVLNVFPVKELAQHHLACIIRYYWASNYRLAARSFSWKEKKLVVQDLLELADFLKISRYDTIKISLPNFANLGDFSKETLHRRLSTSSILSIFSKILYNDDHQMDGSEDTIELLESILIKNDESDISMDNSQLDVNTLVESVINGKATLDKNSLRSVQDFLDECPIDLKLSLWNILFLYYEDNSSFENFQKGLEQYLDFALEYWASFRYRDNKNNRILSFLVSLNFFRSYLRVFLRYLAEHKWELPYRVSNDQTDVILNFARIFEICYVFSLHEEAALITGNKISLGYRSEAAFTTFKDFCIESMTIMLVYCVTDIRRNKLDDADSLITKILRLVHQQLGLRRLCDSSNGTFLRFSEFTLVGLQNKPNVELAQLLSCRFHFKVKASDMYPVDHYTTKVSTLDKSSAIELAAFVLPLCFRENPILKVPRNDMKQVLDDLMEVIGDPDIEGNSSLVHNNATLEKFIDTSTLTARFIKECFYGLTSIDFIKPENDSSAAIDGLYFLQAVTMFNSYKIRKKSAQSRTVELERIIRLLKDDLMYCSNRMESWLLLGQAYGYIVEDDLIWTSDKLNIIDRKVVTANLQRKSLVCYIMAINTLTQQGPTDIESTNSVIGILMNSFVKELYGAVQTPMEMIAFKVRDTYKFVRKRNQTMFQTVSDKPTVPIKFCFKLLLRCLQIAIKSNPNEWSSYYYLGKVMSKLNKKPEEVIECLLSSCKLCQAQGTTADPLLEASYKVVTLLYKYVKENKLSVEAAISYLKQEPLLNMQLEGEFPDKLLFYKAIISTLQKLISLDKKAWYHKPCYRMALIEYDEFDDYKKAREIMNKFFSLKASNKTFLQMWKPENERPGKHFVYMFQYTQFYIKMLRRELDLSSLIQILPKLRKANSTMVLLYFAWENITSSICKLIRVIAQVEDNFVEMFLLKHSHSSFMTDAKSVVEKVKECGIPDEQKPLFCYLQVVNEMRKLNNGFGPTSLIDDTICAIFVKIFNGTSKPEKVQETIDLTVRFKKLAKRDLFPFANELVTRCKRDVDTLLKDDPELFNSYVAKYIEHKRNLSMQLFNPAPAENAQSLNNNDASRGSNETTNGQPELLSLSISMDTEPSNSQPAIDNRILQLIPTEQTGTQQRNQTNALKDEEVENLHDKNSIGGTNVEQVANVSPLTTSPLPPSKIVDDTLASLTVSGVPEVVVQPVAPQLSEQLEDAALATTEPSTKRINGTEKLKGTLEPKIPELPTHETPESSNENGSINQSVLLHDTPFQPSSETIIISSPAETSESVNKVGSDSKANKNNQQVDKAASNLGLKDTSIEGDFEGSTEGLTDGNESDININDYIDVESDSNFGTNQAEASFESIDVDKNDKDASGVIDSAQVGSKAQPEVEGSETKKPSNTDTSASSNSELTPTNSVRVEVEIISEGEEGDITIYADAVDTTQNAEDAPVSVSAGKKRKSVSEPSISKRRTRSGK</sequence>
<feature type="compositionally biased region" description="Polar residues" evidence="4">
    <location>
        <begin position="1653"/>
        <end position="1673"/>
    </location>
</feature>
<dbReference type="EMBL" id="LT635761">
    <property type="protein sequence ID" value="SGZ57531.1"/>
    <property type="molecule type" value="Genomic_DNA"/>
</dbReference>
<dbReference type="GO" id="GO:0031491">
    <property type="term" value="F:nucleosome binding"/>
    <property type="evidence" value="ECO:0007669"/>
    <property type="project" value="TreeGrafter"/>
</dbReference>
<comment type="subcellular location">
    <subcellularLocation>
        <location evidence="1">Nucleus</location>
    </subcellularLocation>
</comment>
<dbReference type="Proteomes" id="UP000182334">
    <property type="component" value="Chromosome VI"/>
</dbReference>
<dbReference type="GO" id="GO:0000417">
    <property type="term" value="C:HIR complex"/>
    <property type="evidence" value="ECO:0007669"/>
    <property type="project" value="TreeGrafter"/>
</dbReference>
<gene>
    <name evidence="5" type="ORF">SAMEA4029010_CIC11G00000003654</name>
</gene>
<keyword evidence="6" id="KW-1185">Reference proteome</keyword>
<proteinExistence type="inferred from homology"/>
<reference evidence="5 6" key="1">
    <citation type="submission" date="2016-10" db="EMBL/GenBank/DDBJ databases">
        <authorList>
            <person name="de Groot N.N."/>
        </authorList>
    </citation>
    <scope>NUCLEOTIDE SEQUENCE [LARGE SCALE GENOMIC DNA]</scope>
    <source>
        <strain evidence="5 6">CBS 141442</strain>
    </source>
</reference>
<evidence type="ECO:0000256" key="4">
    <source>
        <dbReference type="SAM" id="MobiDB-lite"/>
    </source>
</evidence>